<feature type="region of interest" description="Disordered" evidence="1">
    <location>
        <begin position="79"/>
        <end position="148"/>
    </location>
</feature>
<accession>A0A9W7ZS65</accession>
<evidence type="ECO:0000256" key="1">
    <source>
        <dbReference type="SAM" id="MobiDB-lite"/>
    </source>
</evidence>
<organism evidence="3 4">
    <name type="scientific">Tieghemiomyces parasiticus</name>
    <dbReference type="NCBI Taxonomy" id="78921"/>
    <lineage>
        <taxon>Eukaryota</taxon>
        <taxon>Fungi</taxon>
        <taxon>Fungi incertae sedis</taxon>
        <taxon>Zoopagomycota</taxon>
        <taxon>Kickxellomycotina</taxon>
        <taxon>Dimargaritomycetes</taxon>
        <taxon>Dimargaritales</taxon>
        <taxon>Dimargaritaceae</taxon>
        <taxon>Tieghemiomyces</taxon>
    </lineage>
</organism>
<protein>
    <submittedName>
        <fullName evidence="3">Uncharacterized protein</fullName>
    </submittedName>
</protein>
<evidence type="ECO:0000313" key="3">
    <source>
        <dbReference type="EMBL" id="KAJ1914946.1"/>
    </source>
</evidence>
<gene>
    <name evidence="3" type="ORF">IWQ60_008618</name>
</gene>
<feature type="signal peptide" evidence="2">
    <location>
        <begin position="1"/>
        <end position="23"/>
    </location>
</feature>
<name>A0A9W7ZS65_9FUNG</name>
<sequence>MKCASTLLIIAATAMFLAPGSTAKKCHKKVEASADLQGGQSNDNGSCTDDSQCRSGFGCTRFNFCHAQEDIQANPTWRRDYQGGAEGAGNPATGGAYDPNNPGAGTGGVDGVPTIPFGTDYNTGSGGYQAGGAQDPNAPQAGTEPQPI</sequence>
<dbReference type="Proteomes" id="UP001150569">
    <property type="component" value="Unassembled WGS sequence"/>
</dbReference>
<keyword evidence="2" id="KW-0732">Signal</keyword>
<reference evidence="3" key="1">
    <citation type="submission" date="2022-07" db="EMBL/GenBank/DDBJ databases">
        <title>Phylogenomic reconstructions and comparative analyses of Kickxellomycotina fungi.</title>
        <authorList>
            <person name="Reynolds N.K."/>
            <person name="Stajich J.E."/>
            <person name="Barry K."/>
            <person name="Grigoriev I.V."/>
            <person name="Crous P."/>
            <person name="Smith M.E."/>
        </authorList>
    </citation>
    <scope>NUCLEOTIDE SEQUENCE</scope>
    <source>
        <strain evidence="3">RSA 861</strain>
    </source>
</reference>
<evidence type="ECO:0000313" key="4">
    <source>
        <dbReference type="Proteomes" id="UP001150569"/>
    </source>
</evidence>
<evidence type="ECO:0000256" key="2">
    <source>
        <dbReference type="SAM" id="SignalP"/>
    </source>
</evidence>
<comment type="caution">
    <text evidence="3">The sequence shown here is derived from an EMBL/GenBank/DDBJ whole genome shotgun (WGS) entry which is preliminary data.</text>
</comment>
<dbReference type="EMBL" id="JANBPT010000657">
    <property type="protein sequence ID" value="KAJ1914946.1"/>
    <property type="molecule type" value="Genomic_DNA"/>
</dbReference>
<keyword evidence="4" id="KW-1185">Reference proteome</keyword>
<feature type="chain" id="PRO_5040965853" evidence="2">
    <location>
        <begin position="24"/>
        <end position="148"/>
    </location>
</feature>
<proteinExistence type="predicted"/>
<dbReference type="AlphaFoldDB" id="A0A9W7ZS65"/>